<keyword evidence="3 9" id="KW-0285">Flavoprotein</keyword>
<dbReference type="PANTHER" id="PTHR42907">
    <property type="entry name" value="FMN-LINKED OXIDOREDUCTASES SUPERFAMILY PROTEIN"/>
    <property type="match status" value="1"/>
</dbReference>
<comment type="similarity">
    <text evidence="9">Belongs to the Dus family. DusA subfamily.</text>
</comment>
<dbReference type="GO" id="GO:0102264">
    <property type="term" value="F:tRNA-dihydrouridine20 synthase activity"/>
    <property type="evidence" value="ECO:0007669"/>
    <property type="project" value="UniProtKB-EC"/>
</dbReference>
<comment type="caution">
    <text evidence="9">Lacks conserved residue(s) required for the propagation of feature annotation.</text>
</comment>
<dbReference type="PANTHER" id="PTHR42907:SF1">
    <property type="entry name" value="FMN-LINKED OXIDOREDUCTASES SUPERFAMILY PROTEIN"/>
    <property type="match status" value="1"/>
</dbReference>
<feature type="binding site" evidence="9">
    <location>
        <position position="145"/>
    </location>
    <ligand>
        <name>FMN</name>
        <dbReference type="ChEBI" id="CHEBI:58210"/>
    </ligand>
</feature>
<keyword evidence="5 9" id="KW-0819">tRNA processing</keyword>
<evidence type="ECO:0000256" key="7">
    <source>
        <dbReference type="ARBA" id="ARBA00022884"/>
    </source>
</evidence>
<feature type="site" description="Interacts with tRNA; defines subfamily-specific binding signature" evidence="9">
    <location>
        <position position="189"/>
    </location>
</feature>
<keyword evidence="2 9" id="KW-0820">tRNA-binding</keyword>
<evidence type="ECO:0000256" key="4">
    <source>
        <dbReference type="ARBA" id="ARBA00022643"/>
    </source>
</evidence>
<dbReference type="EMBL" id="JAUKWQ010000008">
    <property type="protein sequence ID" value="MDO1584342.1"/>
    <property type="molecule type" value="Genomic_DNA"/>
</dbReference>
<feature type="binding site" evidence="9">
    <location>
        <position position="177"/>
    </location>
    <ligand>
        <name>FMN</name>
        <dbReference type="ChEBI" id="CHEBI:58210"/>
    </ligand>
</feature>
<dbReference type="Proteomes" id="UP001169006">
    <property type="component" value="Unassembled WGS sequence"/>
</dbReference>
<dbReference type="SUPFAM" id="SSF51395">
    <property type="entry name" value="FMN-linked oxidoreductases"/>
    <property type="match status" value="1"/>
</dbReference>
<evidence type="ECO:0000256" key="1">
    <source>
        <dbReference type="ARBA" id="ARBA00001917"/>
    </source>
</evidence>
<proteinExistence type="inferred from homology"/>
<dbReference type="EC" id="1.3.1.91" evidence="9"/>
<comment type="catalytic activity">
    <reaction evidence="9">
        <text>5,6-dihydrouridine(20) in tRNA + NADP(+) = uridine(20) in tRNA + NADPH + H(+)</text>
        <dbReference type="Rhea" id="RHEA:53336"/>
        <dbReference type="Rhea" id="RHEA-COMP:13533"/>
        <dbReference type="Rhea" id="RHEA-COMP:13534"/>
        <dbReference type="ChEBI" id="CHEBI:15378"/>
        <dbReference type="ChEBI" id="CHEBI:57783"/>
        <dbReference type="ChEBI" id="CHEBI:58349"/>
        <dbReference type="ChEBI" id="CHEBI:65315"/>
        <dbReference type="ChEBI" id="CHEBI:74443"/>
        <dbReference type="EC" id="1.3.1.91"/>
    </reaction>
</comment>
<comment type="similarity">
    <text evidence="10">Belongs to the dus family.</text>
</comment>
<sequence>MTQTSNARLHGRYFKAPVFAVAPMIDWTDSRCRFFHRQLSAHAVLFTEMVVADAIIHGPRERLLSHHAAEHPVTLQLGGSDPAKLSQAVKIAADFAYDEINLNVGCPSDRVQSGTFGACLMKTPDVVADCVSAMKAATALPVTVKCRIGVDDQQPEEVLPAFVARMVEAGADALWVHARKAWLQGLSPKENREIPPLDYDLVHAVKRENPNLFMGINGGLQDLSQAAAHLSVMDGVMLGRAAYQNAGLLTGVDAAFYGEEPRDFDWLALRDKMMAYADEVIASGGRLHHVTRHMVGLFQGFAGARRFRQILSTDATKPGATPDIIATAFAVVDLAAGPKAAQPDAERLAG</sequence>
<dbReference type="RefSeq" id="WP_302078582.1">
    <property type="nucleotide sequence ID" value="NZ_JAUKWQ010000008.1"/>
</dbReference>
<feature type="active site" description="Proton donor" evidence="9">
    <location>
        <position position="106"/>
    </location>
</feature>
<dbReference type="InterPro" id="IPR013785">
    <property type="entry name" value="Aldolase_TIM"/>
</dbReference>
<feature type="site" description="Interacts with tRNA; defines subfamily-specific binding signature" evidence="9">
    <location>
        <position position="308"/>
    </location>
</feature>
<name>A0ABT8T0U4_9HYPH</name>
<evidence type="ECO:0000256" key="6">
    <source>
        <dbReference type="ARBA" id="ARBA00022857"/>
    </source>
</evidence>
<dbReference type="InterPro" id="IPR001269">
    <property type="entry name" value="DUS_fam"/>
</dbReference>
<evidence type="ECO:0000256" key="8">
    <source>
        <dbReference type="ARBA" id="ARBA00023002"/>
    </source>
</evidence>
<dbReference type="PIRSF" id="PIRSF006621">
    <property type="entry name" value="Dus"/>
    <property type="match status" value="1"/>
</dbReference>
<feature type="domain" description="DUS-like FMN-binding" evidence="11">
    <location>
        <begin position="21"/>
        <end position="317"/>
    </location>
</feature>
<feature type="site" description="Interacts with tRNA" evidence="9">
    <location>
        <position position="192"/>
    </location>
</feature>
<feature type="site" description="Interacts with tRNA" evidence="9">
    <location>
        <position position="103"/>
    </location>
</feature>
<keyword evidence="13" id="KW-1185">Reference proteome</keyword>
<gene>
    <name evidence="9 12" type="primary">dusA</name>
    <name evidence="12" type="ORF">Q2T52_19825</name>
</gene>
<evidence type="ECO:0000256" key="3">
    <source>
        <dbReference type="ARBA" id="ARBA00022630"/>
    </source>
</evidence>
<evidence type="ECO:0000256" key="10">
    <source>
        <dbReference type="PIRNR" id="PIRNR006621"/>
    </source>
</evidence>
<evidence type="ECO:0000256" key="2">
    <source>
        <dbReference type="ARBA" id="ARBA00022555"/>
    </source>
</evidence>
<organism evidence="12 13">
    <name type="scientific">Rhizobium oryzicola</name>
    <dbReference type="NCBI Taxonomy" id="1232668"/>
    <lineage>
        <taxon>Bacteria</taxon>
        <taxon>Pseudomonadati</taxon>
        <taxon>Pseudomonadota</taxon>
        <taxon>Alphaproteobacteria</taxon>
        <taxon>Hyphomicrobiales</taxon>
        <taxon>Rhizobiaceae</taxon>
        <taxon>Rhizobium/Agrobacterium group</taxon>
        <taxon>Rhizobium</taxon>
    </lineage>
</organism>
<feature type="binding site" evidence="9">
    <location>
        <begin position="239"/>
        <end position="240"/>
    </location>
    <ligand>
        <name>FMN</name>
        <dbReference type="ChEBI" id="CHEBI:58210"/>
    </ligand>
</feature>
<feature type="binding site" evidence="9">
    <location>
        <begin position="217"/>
        <end position="219"/>
    </location>
    <ligand>
        <name>FMN</name>
        <dbReference type="ChEBI" id="CHEBI:58210"/>
    </ligand>
</feature>
<evidence type="ECO:0000256" key="5">
    <source>
        <dbReference type="ARBA" id="ARBA00022694"/>
    </source>
</evidence>
<dbReference type="CDD" id="cd02801">
    <property type="entry name" value="DUS_like_FMN"/>
    <property type="match status" value="1"/>
</dbReference>
<evidence type="ECO:0000313" key="12">
    <source>
        <dbReference type="EMBL" id="MDO1584342.1"/>
    </source>
</evidence>
<feature type="binding site" evidence="9">
    <location>
        <position position="76"/>
    </location>
    <ligand>
        <name>FMN</name>
        <dbReference type="ChEBI" id="CHEBI:58210"/>
    </ligand>
</feature>
<dbReference type="InterPro" id="IPR004653">
    <property type="entry name" value="DusA"/>
</dbReference>
<dbReference type="InterPro" id="IPR018517">
    <property type="entry name" value="tRNA_hU_synthase_CS"/>
</dbReference>
<reference evidence="12" key="2">
    <citation type="submission" date="2023-07" db="EMBL/GenBank/DDBJ databases">
        <authorList>
            <person name="Sun H."/>
        </authorList>
    </citation>
    <scope>NUCLEOTIDE SEQUENCE</scope>
    <source>
        <strain evidence="12">05753</strain>
    </source>
</reference>
<comment type="caution">
    <text evidence="12">The sequence shown here is derived from an EMBL/GenBank/DDBJ whole genome shotgun (WGS) entry which is preliminary data.</text>
</comment>
<feature type="site" description="Interacts with tRNA; defines subfamily-specific binding signature" evidence="9">
    <location>
        <position position="305"/>
    </location>
</feature>
<keyword evidence="7 9" id="KW-0694">RNA-binding</keyword>
<comment type="cofactor">
    <cofactor evidence="1 9 10">
        <name>FMN</name>
        <dbReference type="ChEBI" id="CHEBI:58210"/>
    </cofactor>
</comment>
<evidence type="ECO:0000256" key="9">
    <source>
        <dbReference type="HAMAP-Rule" id="MF_02041"/>
    </source>
</evidence>
<comment type="function">
    <text evidence="9">Catalyzes the synthesis of 5,6-dihydrouridine (D), a modified base found in the D-loop of most tRNAs, via the reduction of the C5-C6 double bond in target uridines. Specifically modifies U20 and U20a in tRNAs.</text>
</comment>
<dbReference type="NCBIfam" id="NF008774">
    <property type="entry name" value="PRK11815.1"/>
    <property type="match status" value="1"/>
</dbReference>
<dbReference type="InterPro" id="IPR035587">
    <property type="entry name" value="DUS-like_FMN-bd"/>
</dbReference>
<accession>A0ABT8T0U4</accession>
<evidence type="ECO:0000313" key="13">
    <source>
        <dbReference type="Proteomes" id="UP001169006"/>
    </source>
</evidence>
<reference evidence="12" key="1">
    <citation type="journal article" date="2015" name="Int. J. Syst. Evol. Microbiol.">
        <title>Rhizobium oryzicola sp. nov., potential plant-growth-promoting endophytic bacteria isolated from rice roots.</title>
        <authorList>
            <person name="Zhang X.X."/>
            <person name="Gao J.S."/>
            <person name="Cao Y.H."/>
            <person name="Sheirdil R.A."/>
            <person name="Wang X.C."/>
            <person name="Zhang L."/>
        </authorList>
    </citation>
    <scope>NUCLEOTIDE SEQUENCE</scope>
    <source>
        <strain evidence="12">05753</strain>
    </source>
</reference>
<protein>
    <recommendedName>
        <fullName evidence="9">tRNA-dihydrouridine(20/20a) synthase</fullName>
        <ecNumber evidence="9">1.3.1.91</ecNumber>
    </recommendedName>
    <alternativeName>
        <fullName evidence="9">U20-specific dihydrouridine synthase</fullName>
        <shortName evidence="9">U20-specific Dus</shortName>
    </alternativeName>
    <alternativeName>
        <fullName evidence="9">tRNA-dihydrouridine synthase A</fullName>
    </alternativeName>
</protein>
<comment type="catalytic activity">
    <reaction evidence="9">
        <text>5,6-dihydrouridine(20a) in tRNA + NADP(+) = uridine(20a) in tRNA + NADPH + H(+)</text>
        <dbReference type="Rhea" id="RHEA:53344"/>
        <dbReference type="Rhea" id="RHEA-COMP:13535"/>
        <dbReference type="Rhea" id="RHEA-COMP:13536"/>
        <dbReference type="ChEBI" id="CHEBI:15378"/>
        <dbReference type="ChEBI" id="CHEBI:57783"/>
        <dbReference type="ChEBI" id="CHEBI:58349"/>
        <dbReference type="ChEBI" id="CHEBI:65315"/>
        <dbReference type="ChEBI" id="CHEBI:74443"/>
    </reaction>
</comment>
<keyword evidence="6 9" id="KW-0521">NADP</keyword>
<dbReference type="PROSITE" id="PS01136">
    <property type="entry name" value="UPF0034"/>
    <property type="match status" value="1"/>
</dbReference>
<keyword evidence="4 9" id="KW-0288">FMN</keyword>
<keyword evidence="8 9" id="KW-0560">Oxidoreductase</keyword>
<dbReference type="Pfam" id="PF01207">
    <property type="entry name" value="Dus"/>
    <property type="match status" value="1"/>
</dbReference>
<evidence type="ECO:0000259" key="11">
    <source>
        <dbReference type="Pfam" id="PF01207"/>
    </source>
</evidence>
<dbReference type="NCBIfam" id="TIGR00742">
    <property type="entry name" value="yjbN"/>
    <property type="match status" value="1"/>
</dbReference>
<dbReference type="HAMAP" id="MF_02041">
    <property type="entry name" value="DusA_subfam"/>
    <property type="match status" value="1"/>
</dbReference>
<dbReference type="Gene3D" id="1.20.120.1460">
    <property type="match status" value="1"/>
</dbReference>
<comment type="catalytic activity">
    <reaction evidence="9">
        <text>5,6-dihydrouridine(20a) in tRNA + NAD(+) = uridine(20a) in tRNA + NADH + H(+)</text>
        <dbReference type="Rhea" id="RHEA:53348"/>
        <dbReference type="Rhea" id="RHEA-COMP:13535"/>
        <dbReference type="Rhea" id="RHEA-COMP:13536"/>
        <dbReference type="ChEBI" id="CHEBI:15378"/>
        <dbReference type="ChEBI" id="CHEBI:57540"/>
        <dbReference type="ChEBI" id="CHEBI:57945"/>
        <dbReference type="ChEBI" id="CHEBI:65315"/>
        <dbReference type="ChEBI" id="CHEBI:74443"/>
    </reaction>
</comment>
<comment type="catalytic activity">
    <reaction evidence="9">
        <text>5,6-dihydrouridine(20) in tRNA + NAD(+) = uridine(20) in tRNA + NADH + H(+)</text>
        <dbReference type="Rhea" id="RHEA:53340"/>
        <dbReference type="Rhea" id="RHEA-COMP:13533"/>
        <dbReference type="Rhea" id="RHEA-COMP:13534"/>
        <dbReference type="ChEBI" id="CHEBI:15378"/>
        <dbReference type="ChEBI" id="CHEBI:57540"/>
        <dbReference type="ChEBI" id="CHEBI:57945"/>
        <dbReference type="ChEBI" id="CHEBI:65315"/>
        <dbReference type="ChEBI" id="CHEBI:74443"/>
        <dbReference type="EC" id="1.3.1.91"/>
    </reaction>
</comment>
<dbReference type="Gene3D" id="3.20.20.70">
    <property type="entry name" value="Aldolase class I"/>
    <property type="match status" value="1"/>
</dbReference>